<organism evidence="1 2">
    <name type="scientific">Popillia japonica</name>
    <name type="common">Japanese beetle</name>
    <dbReference type="NCBI Taxonomy" id="7064"/>
    <lineage>
        <taxon>Eukaryota</taxon>
        <taxon>Metazoa</taxon>
        <taxon>Ecdysozoa</taxon>
        <taxon>Arthropoda</taxon>
        <taxon>Hexapoda</taxon>
        <taxon>Insecta</taxon>
        <taxon>Pterygota</taxon>
        <taxon>Neoptera</taxon>
        <taxon>Endopterygota</taxon>
        <taxon>Coleoptera</taxon>
        <taxon>Polyphaga</taxon>
        <taxon>Scarabaeiformia</taxon>
        <taxon>Scarabaeidae</taxon>
        <taxon>Rutelinae</taxon>
        <taxon>Popillia</taxon>
    </lineage>
</organism>
<keyword evidence="2" id="KW-1185">Reference proteome</keyword>
<dbReference type="EMBL" id="JASPKY010000248">
    <property type="protein sequence ID" value="KAK9717014.1"/>
    <property type="molecule type" value="Genomic_DNA"/>
</dbReference>
<dbReference type="Proteomes" id="UP001458880">
    <property type="component" value="Unassembled WGS sequence"/>
</dbReference>
<evidence type="ECO:0000313" key="1">
    <source>
        <dbReference type="EMBL" id="KAK9717014.1"/>
    </source>
</evidence>
<name>A0AAW1KF16_POPJA</name>
<reference evidence="1 2" key="1">
    <citation type="journal article" date="2024" name="BMC Genomics">
        <title>De novo assembly and annotation of Popillia japonica's genome with initial clues to its potential as an invasive pest.</title>
        <authorList>
            <person name="Cucini C."/>
            <person name="Boschi S."/>
            <person name="Funari R."/>
            <person name="Cardaioli E."/>
            <person name="Iannotti N."/>
            <person name="Marturano G."/>
            <person name="Paoli F."/>
            <person name="Bruttini M."/>
            <person name="Carapelli A."/>
            <person name="Frati F."/>
            <person name="Nardi F."/>
        </authorList>
    </citation>
    <scope>NUCLEOTIDE SEQUENCE [LARGE SCALE GENOMIC DNA]</scope>
    <source>
        <strain evidence="1">DMR45628</strain>
    </source>
</reference>
<sequence length="108" mass="12679">MKSSEIVLYEMKDFSATFEKKMKSSEIVLYEIVFRWKNAQLRIAGLENFYNDIANDEAASSRWKNAQLRIAGLENFYNDIANVTHFIYPKNDIIEPFSKVVFDKEELV</sequence>
<accession>A0AAW1KF16</accession>
<comment type="caution">
    <text evidence="1">The sequence shown here is derived from an EMBL/GenBank/DDBJ whole genome shotgun (WGS) entry which is preliminary data.</text>
</comment>
<proteinExistence type="predicted"/>
<dbReference type="AlphaFoldDB" id="A0AAW1KF16"/>
<protein>
    <submittedName>
        <fullName evidence="1">Uncharacterized protein</fullName>
    </submittedName>
</protein>
<evidence type="ECO:0000313" key="2">
    <source>
        <dbReference type="Proteomes" id="UP001458880"/>
    </source>
</evidence>
<gene>
    <name evidence="1" type="ORF">QE152_g24409</name>
</gene>